<dbReference type="EMBL" id="JAHLZN010000012">
    <property type="protein sequence ID" value="MBU6113887.1"/>
    <property type="molecule type" value="Genomic_DNA"/>
</dbReference>
<accession>A0ABS6GZ11</accession>
<evidence type="ECO:0000313" key="2">
    <source>
        <dbReference type="Proteomes" id="UP000770161"/>
    </source>
</evidence>
<sequence>MQKKVIVFSKYNPSGNMTVLVHSKHHPSEYADIANCMMKFSHVCCEQVGFVSSTRDGLYKLEMSGHEFCGNATISYLHYLYEHNLLPHSKVELSVSGRADLVQCKICDDGKYEVNMPKPLSIQHLDLHISNVSYEAIEVIYESYVHIIVPVSEITDQLKRGVETYVRTYKWSHHLKTIGIMLFNTTTQYLVPLIYIPKVKSIVWENSCGSGSASIGIYETWYKQKTIHKLEIKQPGGSIWVSSNIDDFETSIIGEVSTVAIGQAYLG</sequence>
<dbReference type="Pfam" id="PF26317">
    <property type="entry name" value="CntK_N"/>
    <property type="match status" value="1"/>
</dbReference>
<dbReference type="InterPro" id="IPR058945">
    <property type="entry name" value="CntK"/>
</dbReference>
<organism evidence="1 2">
    <name type="scientific">Mammaliicoccus lentus</name>
    <name type="common">Staphylococcus lentus</name>
    <dbReference type="NCBI Taxonomy" id="42858"/>
    <lineage>
        <taxon>Bacteria</taxon>
        <taxon>Bacillati</taxon>
        <taxon>Bacillota</taxon>
        <taxon>Bacilli</taxon>
        <taxon>Bacillales</taxon>
        <taxon>Staphylococcaceae</taxon>
        <taxon>Mammaliicoccus</taxon>
    </lineage>
</organism>
<proteinExistence type="predicted"/>
<keyword evidence="2" id="KW-1185">Reference proteome</keyword>
<dbReference type="InterPro" id="IPR058944">
    <property type="entry name" value="CntK-like"/>
</dbReference>
<dbReference type="NCBIfam" id="NF033599">
    <property type="entry name" value="His_racem_CntK"/>
    <property type="match status" value="1"/>
</dbReference>
<name>A0ABS6GZ11_MAMLE</name>
<protein>
    <submittedName>
        <fullName evidence="1">Histidine racemase CntK</fullName>
    </submittedName>
</protein>
<gene>
    <name evidence="1" type="primary">cntK</name>
    <name evidence="1" type="ORF">KQ656_07945</name>
</gene>
<evidence type="ECO:0000313" key="1">
    <source>
        <dbReference type="EMBL" id="MBU6113887.1"/>
    </source>
</evidence>
<dbReference type="RefSeq" id="WP_216683607.1">
    <property type="nucleotide sequence ID" value="NZ_JAHLZN010000012.1"/>
</dbReference>
<comment type="caution">
    <text evidence="1">The sequence shown here is derived from an EMBL/GenBank/DDBJ whole genome shotgun (WGS) entry which is preliminary data.</text>
</comment>
<reference evidence="1 2" key="1">
    <citation type="submission" date="2021-06" db="EMBL/GenBank/DDBJ databases">
        <title>Staphylococcus lentus K169 genome sequencing.</title>
        <authorList>
            <person name="Sundareshan S."/>
            <person name="Akhila D.S."/>
            <person name="Prachi D."/>
            <person name="Sivakumar R."/>
            <person name="Rajendhran J."/>
            <person name="Isloor S."/>
            <person name="Hegde N.R."/>
        </authorList>
    </citation>
    <scope>NUCLEOTIDE SEQUENCE [LARGE SCALE GENOMIC DNA]</scope>
    <source>
        <strain evidence="1 2">K169</strain>
    </source>
</reference>
<dbReference type="Proteomes" id="UP000770161">
    <property type="component" value="Unassembled WGS sequence"/>
</dbReference>